<dbReference type="RefSeq" id="WP_005856451.1">
    <property type="nucleotide sequence ID" value="NZ_AP019729.1"/>
</dbReference>
<dbReference type="Proteomes" id="UP000315827">
    <property type="component" value="Unassembled WGS sequence"/>
</dbReference>
<dbReference type="EMBL" id="JAQMPX010000076">
    <property type="protein sequence ID" value="MDB9139090.1"/>
    <property type="molecule type" value="Genomic_DNA"/>
</dbReference>
<reference evidence="16 22" key="6">
    <citation type="submission" date="2019-07" db="EMBL/GenBank/DDBJ databases">
        <title>Genome sequencing of Parabacteroides distasonis iSURF_7.</title>
        <authorList>
            <person name="Degefu H.N."/>
            <person name="Ruoff K.L."/>
            <person name="Price C.E."/>
            <person name="Valls R.A."/>
            <person name="O'Toole G.A."/>
        </authorList>
    </citation>
    <scope>NUCLEOTIDE SEQUENCE [LARGE SCALE GENOMIC DNA]</scope>
    <source>
        <strain evidence="16 22">CFPLTA003_1B</strain>
    </source>
</reference>
<reference evidence="15 21" key="4">
    <citation type="submission" date="2018-08" db="EMBL/GenBank/DDBJ databases">
        <title>A genome reference for cultivated species of the human gut microbiota.</title>
        <authorList>
            <person name="Zou Y."/>
            <person name="Xue W."/>
            <person name="Luo G."/>
        </authorList>
    </citation>
    <scope>NUCLEOTIDE SEQUENCE [LARGE SCALE GENOMIC DNA]</scope>
    <source>
        <strain evidence="15 21">AM30-4</strain>
    </source>
</reference>
<dbReference type="EMBL" id="WKLT01000017">
    <property type="protein sequence ID" value="MRY59498.1"/>
    <property type="molecule type" value="Genomic_DNA"/>
</dbReference>
<dbReference type="EMBL" id="QSJN01000001">
    <property type="protein sequence ID" value="RHD78379.1"/>
    <property type="molecule type" value="Genomic_DNA"/>
</dbReference>
<dbReference type="EMBL" id="CP051672">
    <property type="protein sequence ID" value="QJE27348.1"/>
    <property type="molecule type" value="Genomic_DNA"/>
</dbReference>
<dbReference type="EMBL" id="CYXP01000001">
    <property type="protein sequence ID" value="CUM81488.1"/>
    <property type="molecule type" value="Genomic_DNA"/>
</dbReference>
<dbReference type="Proteomes" id="UP001210126">
    <property type="component" value="Unassembled WGS sequence"/>
</dbReference>
<dbReference type="AlphaFoldDB" id="A0A174HCA6"/>
<dbReference type="Proteomes" id="UP000441358">
    <property type="component" value="Unassembled WGS sequence"/>
</dbReference>
<reference evidence="5" key="8">
    <citation type="submission" date="2021-10" db="EMBL/GenBank/DDBJ databases">
        <title>Collection of gut derived symbiotic bacterial strains cultured from healthy donors.</title>
        <authorList>
            <person name="Lin H."/>
            <person name="Littmann E."/>
            <person name="Kohout C."/>
            <person name="Pamer E.G."/>
        </authorList>
    </citation>
    <scope>NUCLEOTIDE SEQUENCE</scope>
    <source>
        <strain evidence="5">DFI.2.94</strain>
    </source>
</reference>
<dbReference type="Proteomes" id="UP000432516">
    <property type="component" value="Unassembled WGS sequence"/>
</dbReference>
<dbReference type="EMBL" id="CP120353">
    <property type="protein sequence ID" value="WET65740.1"/>
    <property type="molecule type" value="Genomic_DNA"/>
</dbReference>
<reference evidence="20" key="2">
    <citation type="submission" date="2017-04" db="EMBL/GenBank/DDBJ databases">
        <title>Function of individual gut microbiota members based on whole genome sequencing of pure cultures obtained from chicken caecum.</title>
        <authorList>
            <person name="Medvecky M."/>
            <person name="Cejkova D."/>
            <person name="Polansky O."/>
            <person name="Karasova D."/>
            <person name="Kubasova T."/>
            <person name="Cizek A."/>
            <person name="Rychlik I."/>
        </authorList>
    </citation>
    <scope>NUCLEOTIDE SEQUENCE [LARGE SCALE GENOMIC DNA]</scope>
    <source>
        <strain evidence="20">An199</strain>
    </source>
</reference>
<evidence type="ECO:0000313" key="23">
    <source>
        <dbReference type="Proteomes" id="UP000432516"/>
    </source>
</evidence>
<dbReference type="DNASU" id="5306483"/>
<reference evidence="6" key="9">
    <citation type="submission" date="2023-01" db="EMBL/GenBank/DDBJ databases">
        <title>Human gut microbiome strain richness.</title>
        <authorList>
            <person name="Chen-Liaw A."/>
        </authorList>
    </citation>
    <scope>NUCLEOTIDE SEQUENCE</scope>
    <source>
        <strain evidence="7">D35st1_E5_D35t1_190705</strain>
        <strain evidence="6">RTP21484st1_E5_RTP21484_190118</strain>
    </source>
</reference>
<evidence type="ECO:0000313" key="11">
    <source>
        <dbReference type="EMBL" id="MRZ53479.1"/>
    </source>
</evidence>
<dbReference type="EMBL" id="WKMC01000001">
    <property type="protein sequence ID" value="MRZ49325.1"/>
    <property type="molecule type" value="Genomic_DNA"/>
</dbReference>
<dbReference type="EMBL" id="CYYK01000010">
    <property type="protein sequence ID" value="CUO71006.1"/>
    <property type="molecule type" value="Genomic_DNA"/>
</dbReference>
<reference evidence="17" key="10">
    <citation type="submission" date="2023-03" db="EMBL/GenBank/DDBJ databases">
        <title>Parabacteroides distasonis, a bacteria resistant against UC.</title>
        <authorList>
            <person name="Dai W."/>
        </authorList>
    </citation>
    <scope>NUCLEOTIDE SEQUENCE</scope>
    <source>
        <strain evidence="17">F1-28</strain>
    </source>
</reference>
<evidence type="ECO:0000313" key="15">
    <source>
        <dbReference type="EMBL" id="RHD78379.1"/>
    </source>
</evidence>
<evidence type="ECO:0000313" key="16">
    <source>
        <dbReference type="EMBL" id="TWV62125.1"/>
    </source>
</evidence>
<evidence type="ECO:0000313" key="21">
    <source>
        <dbReference type="Proteomes" id="UP000284660"/>
    </source>
</evidence>
<evidence type="ECO:0000313" key="7">
    <source>
        <dbReference type="EMBL" id="MDB9139090.1"/>
    </source>
</evidence>
<dbReference type="Proteomes" id="UP000461276">
    <property type="component" value="Unassembled WGS sequence"/>
</dbReference>
<dbReference type="EMBL" id="WKMY01000001">
    <property type="protein sequence ID" value="MRY91891.1"/>
    <property type="molecule type" value="Genomic_DNA"/>
</dbReference>
<feature type="domain" description="DUF4833" evidence="2">
    <location>
        <begin position="36"/>
        <end position="170"/>
    </location>
</feature>
<evidence type="ECO:0000313" key="3">
    <source>
        <dbReference type="EMBL" id="CUM81488.1"/>
    </source>
</evidence>
<evidence type="ECO:0000313" key="19">
    <source>
        <dbReference type="Proteomes" id="UP000095591"/>
    </source>
</evidence>
<dbReference type="Proteomes" id="UP001221009">
    <property type="component" value="Chromosome"/>
</dbReference>
<evidence type="ECO:0000313" key="14">
    <source>
        <dbReference type="EMBL" id="QJE27348.1"/>
    </source>
</evidence>
<evidence type="ECO:0000313" key="27">
    <source>
        <dbReference type="Proteomes" id="UP000463337"/>
    </source>
</evidence>
<keyword evidence="1" id="KW-0732">Signal</keyword>
<dbReference type="Proteomes" id="UP000441609">
    <property type="component" value="Unassembled WGS sequence"/>
</dbReference>
<evidence type="ECO:0000313" key="9">
    <source>
        <dbReference type="EMBL" id="MRY91891.1"/>
    </source>
</evidence>
<evidence type="ECO:0000259" key="2">
    <source>
        <dbReference type="Pfam" id="PF16117"/>
    </source>
</evidence>
<evidence type="ECO:0000313" key="25">
    <source>
        <dbReference type="Proteomes" id="UP000441609"/>
    </source>
</evidence>
<organism evidence="4 18">
    <name type="scientific">Parabacteroides distasonis</name>
    <dbReference type="NCBI Taxonomy" id="823"/>
    <lineage>
        <taxon>Bacteria</taxon>
        <taxon>Pseudomonadati</taxon>
        <taxon>Bacteroidota</taxon>
        <taxon>Bacteroidia</taxon>
        <taxon>Bacteroidales</taxon>
        <taxon>Tannerellaceae</taxon>
        <taxon>Parabacteroides</taxon>
    </lineage>
</organism>
<protein>
    <submittedName>
        <fullName evidence="5">DUF4833 domain-containing protein</fullName>
    </submittedName>
</protein>
<dbReference type="GeneID" id="93525375"/>
<name>A0A174HCA6_PARDI</name>
<reference evidence="23 24" key="5">
    <citation type="journal article" date="2019" name="Nat. Med.">
        <title>A library of human gut bacterial isolates paired with longitudinal multiomics data enables mechanistic microbiome research.</title>
        <authorList>
            <person name="Poyet M."/>
            <person name="Groussin M."/>
            <person name="Gibbons S.M."/>
            <person name="Avila-Pacheco J."/>
            <person name="Jiang X."/>
            <person name="Kearney S.M."/>
            <person name="Perrotta A.R."/>
            <person name="Berdy B."/>
            <person name="Zhao S."/>
            <person name="Lieberman T.D."/>
            <person name="Swanson P.K."/>
            <person name="Smith M."/>
            <person name="Roesemann S."/>
            <person name="Alexander J.E."/>
            <person name="Rich S.A."/>
            <person name="Livny J."/>
            <person name="Vlamakis H."/>
            <person name="Clish C."/>
            <person name="Bullock K."/>
            <person name="Deik A."/>
            <person name="Scott J."/>
            <person name="Pierce K.A."/>
            <person name="Xavier R.J."/>
            <person name="Alm E.J."/>
        </authorList>
    </citation>
    <scope>NUCLEOTIDE SEQUENCE [LARGE SCALE GENOMIC DNA]</scope>
    <source>
        <strain evidence="11 23">BIOML-A2</strain>
        <strain evidence="12 25">BIOML-A20</strain>
        <strain evidence="10 24">BIOML-A32</strain>
        <strain evidence="8 27">BIOML-A41</strain>
        <strain evidence="9 26">BIOML-A9</strain>
    </source>
</reference>
<dbReference type="Proteomes" id="UP001211522">
    <property type="component" value="Unassembled WGS sequence"/>
</dbReference>
<dbReference type="EMBL" id="WKNE01000001">
    <property type="protein sequence ID" value="MRZ53479.1"/>
    <property type="molecule type" value="Genomic_DNA"/>
</dbReference>
<feature type="chain" id="PRO_5014533310" evidence="1">
    <location>
        <begin position="22"/>
        <end position="173"/>
    </location>
</feature>
<evidence type="ECO:0000313" key="4">
    <source>
        <dbReference type="EMBL" id="CUO71006.1"/>
    </source>
</evidence>
<evidence type="ECO:0000313" key="17">
    <source>
        <dbReference type="EMBL" id="WET65740.1"/>
    </source>
</evidence>
<evidence type="ECO:0000313" key="8">
    <source>
        <dbReference type="EMBL" id="MRY59498.1"/>
    </source>
</evidence>
<dbReference type="EMBL" id="VOHW01000004">
    <property type="protein sequence ID" value="TWV62125.1"/>
    <property type="molecule type" value="Genomic_DNA"/>
</dbReference>
<dbReference type="EMBL" id="JAQMPJ010000001">
    <property type="protein sequence ID" value="MDB9003412.1"/>
    <property type="molecule type" value="Genomic_DNA"/>
</dbReference>
<proteinExistence type="predicted"/>
<evidence type="ECO:0000313" key="22">
    <source>
        <dbReference type="Proteomes" id="UP000315827"/>
    </source>
</evidence>
<reference evidence="13" key="3">
    <citation type="journal article" date="2018" name="BMC Genomics">
        <title>Whole genome sequencing and function prediction of 133 gut anaerobes isolated from chicken caecum in pure cultures.</title>
        <authorList>
            <person name="Medvecky M."/>
            <person name="Cejkova D."/>
            <person name="Polansky O."/>
            <person name="Karasova D."/>
            <person name="Kubasova T."/>
            <person name="Cizek A."/>
            <person name="Rychlik I."/>
        </authorList>
    </citation>
    <scope>NUCLEOTIDE SEQUENCE</scope>
    <source>
        <strain evidence="13">An199</strain>
    </source>
</reference>
<evidence type="ECO:0000313" key="13">
    <source>
        <dbReference type="EMBL" id="OUP21218.1"/>
    </source>
</evidence>
<dbReference type="EMBL" id="NFJX01000003">
    <property type="protein sequence ID" value="OUP21218.1"/>
    <property type="molecule type" value="Genomic_DNA"/>
</dbReference>
<dbReference type="OMA" id="WIRYPEG"/>
<evidence type="ECO:0000313" key="18">
    <source>
        <dbReference type="Proteomes" id="UP000095455"/>
    </source>
</evidence>
<dbReference type="Proteomes" id="UP000095455">
    <property type="component" value="Unassembled WGS sequence"/>
</dbReference>
<dbReference type="InterPro" id="IPR032269">
    <property type="entry name" value="DUF4833"/>
</dbReference>
<evidence type="ECO:0000313" key="10">
    <source>
        <dbReference type="EMBL" id="MRZ49325.1"/>
    </source>
</evidence>
<accession>A0A174HCA6</accession>
<evidence type="ECO:0000313" key="12">
    <source>
        <dbReference type="EMBL" id="MSB75087.1"/>
    </source>
</evidence>
<dbReference type="Proteomes" id="UP000463337">
    <property type="component" value="Unassembled WGS sequence"/>
</dbReference>
<gene>
    <name evidence="13" type="ORF">B5F32_05275</name>
    <name evidence="15" type="ORF">DW782_03600</name>
    <name evidence="4" type="ORF">ERS852380_02919</name>
    <name evidence="3" type="ORF">ERS852429_00705</name>
    <name evidence="16" type="ORF">FSA05_08500</name>
    <name evidence="8" type="ORF">GKD59_16600</name>
    <name evidence="10" type="ORF">GKD66_03515</name>
    <name evidence="9" type="ORF">GKD67_01270</name>
    <name evidence="11" type="ORF">GKD68_01755</name>
    <name evidence="12" type="ORF">GKD70_17650</name>
    <name evidence="14" type="ORF">HHO38_02920</name>
    <name evidence="5" type="ORF">LI194_01780</name>
    <name evidence="17" type="ORF">P2T59_07060</name>
    <name evidence="6" type="ORF">PN599_00145</name>
    <name evidence="7" type="ORF">PN612_11295</name>
</gene>
<sequence>MRKRWLLSIVIMLFPFVASFAADPEEGTYPTVGRLFHIARSVNKNLVCYDVNLRDGKLDTHDPLNVYWVNREKHPGETNGLSYIQRKMAYGYKLISASDNACVCSLTAYPSRQLTITKRDSRYVCYITINNQQAILQSLYVKASSKNPLSVEYVELQGISVATNQPVTERVRK</sequence>
<dbReference type="Proteomes" id="UP000195950">
    <property type="component" value="Unassembled WGS sequence"/>
</dbReference>
<dbReference type="OrthoDB" id="9785831at2"/>
<evidence type="ECO:0000313" key="20">
    <source>
        <dbReference type="Proteomes" id="UP000195950"/>
    </source>
</evidence>
<dbReference type="Proteomes" id="UP000284660">
    <property type="component" value="Unassembled WGS sequence"/>
</dbReference>
<dbReference type="Pfam" id="PF16117">
    <property type="entry name" value="DUF4833"/>
    <property type="match status" value="1"/>
</dbReference>
<evidence type="ECO:0000313" key="6">
    <source>
        <dbReference type="EMBL" id="MDB9003412.1"/>
    </source>
</evidence>
<evidence type="ECO:0000313" key="26">
    <source>
        <dbReference type="Proteomes" id="UP000461276"/>
    </source>
</evidence>
<evidence type="ECO:0000313" key="5">
    <source>
        <dbReference type="EMBL" id="MCB6516527.1"/>
    </source>
</evidence>
<dbReference type="Proteomes" id="UP001198806">
    <property type="component" value="Unassembled WGS sequence"/>
</dbReference>
<feature type="signal peptide" evidence="1">
    <location>
        <begin position="1"/>
        <end position="21"/>
    </location>
</feature>
<evidence type="ECO:0000313" key="24">
    <source>
        <dbReference type="Proteomes" id="UP000441358"/>
    </source>
</evidence>
<dbReference type="Proteomes" id="UP000095591">
    <property type="component" value="Unassembled WGS sequence"/>
</dbReference>
<reference evidence="14 28" key="7">
    <citation type="submission" date="2020-04" db="EMBL/GenBank/DDBJ databases">
        <title>Complete Genomes and Methylome analysis of CBBP consortium that reverse antibiotic-induced susceptibility to vancomycin-resistant Enterococcus faecium infection.</title>
        <authorList>
            <person name="Fomenkov A."/>
            <person name="Zhang Z."/>
            <person name="Pamer E."/>
            <person name="Roberts R.J."/>
        </authorList>
    </citation>
    <scope>NUCLEOTIDE SEQUENCE [LARGE SCALE GENOMIC DNA]</scope>
    <source>
        <strain evidence="28">CBBP</strain>
        <strain evidence="14">CBBP-1</strain>
    </source>
</reference>
<evidence type="ECO:0000256" key="1">
    <source>
        <dbReference type="SAM" id="SignalP"/>
    </source>
</evidence>
<dbReference type="EMBL" id="WKMO01000018">
    <property type="protein sequence ID" value="MSB75087.1"/>
    <property type="molecule type" value="Genomic_DNA"/>
</dbReference>
<dbReference type="EMBL" id="JAJCNI010000001">
    <property type="protein sequence ID" value="MCB6516527.1"/>
    <property type="molecule type" value="Genomic_DNA"/>
</dbReference>
<dbReference type="Proteomes" id="UP000501982">
    <property type="component" value="Chromosome"/>
</dbReference>
<reference evidence="18 19" key="1">
    <citation type="submission" date="2015-09" db="EMBL/GenBank/DDBJ databases">
        <authorList>
            <consortium name="Pathogen Informatics"/>
        </authorList>
    </citation>
    <scope>NUCLEOTIDE SEQUENCE [LARGE SCALE GENOMIC DNA]</scope>
    <source>
        <strain evidence="4 18">2789STDY5608822</strain>
        <strain evidence="3 19">2789STDY5608872</strain>
    </source>
</reference>
<evidence type="ECO:0000313" key="28">
    <source>
        <dbReference type="Proteomes" id="UP000501982"/>
    </source>
</evidence>